<dbReference type="OrthoDB" id="1748983at2759"/>
<name>A0A1Q3DGS1_CEPFO</name>
<organism evidence="1 2">
    <name type="scientific">Cephalotus follicularis</name>
    <name type="common">Albany pitcher plant</name>
    <dbReference type="NCBI Taxonomy" id="3775"/>
    <lineage>
        <taxon>Eukaryota</taxon>
        <taxon>Viridiplantae</taxon>
        <taxon>Streptophyta</taxon>
        <taxon>Embryophyta</taxon>
        <taxon>Tracheophyta</taxon>
        <taxon>Spermatophyta</taxon>
        <taxon>Magnoliopsida</taxon>
        <taxon>eudicotyledons</taxon>
        <taxon>Gunneridae</taxon>
        <taxon>Pentapetalae</taxon>
        <taxon>rosids</taxon>
        <taxon>fabids</taxon>
        <taxon>Oxalidales</taxon>
        <taxon>Cephalotaceae</taxon>
        <taxon>Cephalotus</taxon>
    </lineage>
</organism>
<dbReference type="EMBL" id="BDDD01007542">
    <property type="protein sequence ID" value="GAV91503.1"/>
    <property type="molecule type" value="Genomic_DNA"/>
</dbReference>
<dbReference type="Proteomes" id="UP000187406">
    <property type="component" value="Unassembled WGS sequence"/>
</dbReference>
<evidence type="ECO:0008006" key="3">
    <source>
        <dbReference type="Google" id="ProtNLM"/>
    </source>
</evidence>
<evidence type="ECO:0000313" key="2">
    <source>
        <dbReference type="Proteomes" id="UP000187406"/>
    </source>
</evidence>
<reference evidence="2" key="1">
    <citation type="submission" date="2016-04" db="EMBL/GenBank/DDBJ databases">
        <title>Cephalotus genome sequencing.</title>
        <authorList>
            <person name="Fukushima K."/>
            <person name="Hasebe M."/>
            <person name="Fang X."/>
        </authorList>
    </citation>
    <scope>NUCLEOTIDE SEQUENCE [LARGE SCALE GENOMIC DNA]</scope>
    <source>
        <strain evidence="2">cv. St1</strain>
    </source>
</reference>
<dbReference type="InParanoid" id="A0A1Q3DGS1"/>
<evidence type="ECO:0000313" key="1">
    <source>
        <dbReference type="EMBL" id="GAV91503.1"/>
    </source>
</evidence>
<proteinExistence type="predicted"/>
<sequence>MKIILLEIIFEKQDAFVPGRLITDNILVEFEVMHHIETRDVDRDRFCHPRPCPCPTKKMASPPPPCPSMGKGNSAPLFGGVGTGMEKSTPLPSLMACVRSTTYSVLVNGEP</sequence>
<accession>A0A1Q3DGS1</accession>
<keyword evidence="2" id="KW-1185">Reference proteome</keyword>
<dbReference type="AlphaFoldDB" id="A0A1Q3DGS1"/>
<protein>
    <recommendedName>
        <fullName evidence="3">Reverse transcriptase domain-containing protein</fullName>
    </recommendedName>
</protein>
<gene>
    <name evidence="1" type="ORF">CFOL_v3_34898</name>
</gene>
<comment type="caution">
    <text evidence="1">The sequence shown here is derived from an EMBL/GenBank/DDBJ whole genome shotgun (WGS) entry which is preliminary data.</text>
</comment>